<organism evidence="2 3">
    <name type="scientific">Tenacibaculum tangerinum</name>
    <dbReference type="NCBI Taxonomy" id="3038772"/>
    <lineage>
        <taxon>Bacteria</taxon>
        <taxon>Pseudomonadati</taxon>
        <taxon>Bacteroidota</taxon>
        <taxon>Flavobacteriia</taxon>
        <taxon>Flavobacteriales</taxon>
        <taxon>Flavobacteriaceae</taxon>
        <taxon>Tenacibaculum</taxon>
    </lineage>
</organism>
<keyword evidence="3" id="KW-1185">Reference proteome</keyword>
<accession>A0ABY8L0I8</accession>
<evidence type="ECO:0000313" key="2">
    <source>
        <dbReference type="EMBL" id="WGH74977.1"/>
    </source>
</evidence>
<sequence>MKTSKAFYVPVLVVAIGLVYLSINAFNKSKTNQNSDIEKNILSYNFALGTQTVGSKYQFTEETMLVETAKEIKNMGSNLLKFSMHPRYCTENYGLPKNDKITSLTKLATLEPSVKEVLDMDFKYYHIWIYGFSQYTPEPMGKKDDTTQIKFINGYPEQYKEALYKEVYNFTKHLLKTYEGTGKIFYLGNWEGDWHLRSDYDRTKPVNVKTLEGMTQWAHTRQKAIDDAKRDMEYDNVEVYHYIEVNLVAKALNEPDSKVVANSIVTKVNPDYVSYSSYDATNPYKEEASLNKNLKIALDYLESQLSPKQGLPVGKRVWIGEYGSPSIHYDDDMQNLRSIWTIKTALEWGTPFILYWEMYNNEIKKETGEQVGYWLIDDKGTKQPIWHTHHNFYKEAKQFLKEYSVTNKELPSFDTFRKKALDFKSLNPTY</sequence>
<keyword evidence="1" id="KW-0812">Transmembrane</keyword>
<evidence type="ECO:0000313" key="3">
    <source>
        <dbReference type="Proteomes" id="UP001232001"/>
    </source>
</evidence>
<dbReference type="Proteomes" id="UP001232001">
    <property type="component" value="Chromosome"/>
</dbReference>
<proteinExistence type="predicted"/>
<gene>
    <name evidence="2" type="ORF">P8625_12970</name>
</gene>
<reference evidence="2 3" key="1">
    <citation type="submission" date="2023-04" db="EMBL/GenBank/DDBJ databases">
        <title>Tenacibaculum tangerinum sp. nov., isolated from sea tidal flat of South Korea.</title>
        <authorList>
            <person name="Lee S.H."/>
            <person name="Kim J.-J."/>
        </authorList>
    </citation>
    <scope>NUCLEOTIDE SEQUENCE [LARGE SCALE GENOMIC DNA]</scope>
    <source>
        <strain evidence="2 3">GRR-S3-23</strain>
    </source>
</reference>
<dbReference type="InterPro" id="IPR017853">
    <property type="entry name" value="GH"/>
</dbReference>
<evidence type="ECO:0000256" key="1">
    <source>
        <dbReference type="SAM" id="Phobius"/>
    </source>
</evidence>
<protein>
    <submittedName>
        <fullName evidence="2">Uncharacterized protein</fullName>
    </submittedName>
</protein>
<dbReference type="RefSeq" id="WP_279650870.1">
    <property type="nucleotide sequence ID" value="NZ_CP122539.1"/>
</dbReference>
<keyword evidence="1" id="KW-0472">Membrane</keyword>
<name>A0ABY8L0I8_9FLAO</name>
<feature type="transmembrane region" description="Helical" evidence="1">
    <location>
        <begin position="7"/>
        <end position="26"/>
    </location>
</feature>
<keyword evidence="1" id="KW-1133">Transmembrane helix</keyword>
<dbReference type="SUPFAM" id="SSF51445">
    <property type="entry name" value="(Trans)glycosidases"/>
    <property type="match status" value="1"/>
</dbReference>
<dbReference type="EMBL" id="CP122539">
    <property type="protein sequence ID" value="WGH74977.1"/>
    <property type="molecule type" value="Genomic_DNA"/>
</dbReference>